<proteinExistence type="predicted"/>
<feature type="non-terminal residue" evidence="1">
    <location>
        <position position="1"/>
    </location>
</feature>
<evidence type="ECO:0000313" key="1">
    <source>
        <dbReference type="EMBL" id="CAG8854165.1"/>
    </source>
</evidence>
<accession>A0ABN7XGM5</accession>
<reference evidence="1 2" key="1">
    <citation type="submission" date="2021-06" db="EMBL/GenBank/DDBJ databases">
        <authorList>
            <person name="Kallberg Y."/>
            <person name="Tangrot J."/>
            <person name="Rosling A."/>
        </authorList>
    </citation>
    <scope>NUCLEOTIDE SEQUENCE [LARGE SCALE GENOMIC DNA]</scope>
    <source>
        <strain evidence="1 2">120-4 pot B 10/14</strain>
    </source>
</reference>
<comment type="caution">
    <text evidence="1">The sequence shown here is derived from an EMBL/GenBank/DDBJ whole genome shotgun (WGS) entry which is preliminary data.</text>
</comment>
<protein>
    <submittedName>
        <fullName evidence="1">44082_t:CDS:1</fullName>
    </submittedName>
</protein>
<dbReference type="Proteomes" id="UP000789901">
    <property type="component" value="Unassembled WGS sequence"/>
</dbReference>
<name>A0ABN7XGM5_GIGMA</name>
<feature type="non-terminal residue" evidence="1">
    <location>
        <position position="94"/>
    </location>
</feature>
<keyword evidence="2" id="KW-1185">Reference proteome</keyword>
<dbReference type="EMBL" id="CAJVQB010134205">
    <property type="protein sequence ID" value="CAG8854165.1"/>
    <property type="molecule type" value="Genomic_DNA"/>
</dbReference>
<organism evidence="1 2">
    <name type="scientific">Gigaspora margarita</name>
    <dbReference type="NCBI Taxonomy" id="4874"/>
    <lineage>
        <taxon>Eukaryota</taxon>
        <taxon>Fungi</taxon>
        <taxon>Fungi incertae sedis</taxon>
        <taxon>Mucoromycota</taxon>
        <taxon>Glomeromycotina</taxon>
        <taxon>Glomeromycetes</taxon>
        <taxon>Diversisporales</taxon>
        <taxon>Gigasporaceae</taxon>
        <taxon>Gigaspora</taxon>
    </lineage>
</organism>
<evidence type="ECO:0000313" key="2">
    <source>
        <dbReference type="Proteomes" id="UP000789901"/>
    </source>
</evidence>
<sequence>LSKISQMKTSKDNQITIAENKFNIAKRQYFDAIDNLFKIASASEDLIKAFEVLQRIQNEDINKARKLIEEASNLGHTHAKVWLSAYHLTVDFGA</sequence>
<gene>
    <name evidence="1" type="ORF">GMARGA_LOCUS42986</name>
</gene>